<evidence type="ECO:0000313" key="2">
    <source>
        <dbReference type="EMBL" id="MEZ7195256.1"/>
    </source>
</evidence>
<feature type="chain" id="PRO_5045925563" evidence="1">
    <location>
        <begin position="22"/>
        <end position="41"/>
    </location>
</feature>
<accession>A0ABV4JX17</accession>
<reference evidence="2 3" key="1">
    <citation type="submission" date="2024-08" db="EMBL/GenBank/DDBJ databases">
        <title>Sulfate-reducing bacteria isolated from formation water of the oil field in Kazakhstan and description of Pseudodesulfovibrio sp.</title>
        <authorList>
            <person name="Bidzhieva S.K."/>
            <person name="Tourova T.P."/>
            <person name="Grouzdev D.S."/>
            <person name="Beletsky A.V."/>
            <person name="Sokolova D.S."/>
            <person name="Samigullina S.R."/>
            <person name="Poltaraus A.B."/>
            <person name="Avtukh A.N."/>
            <person name="Tereshina V.M."/>
            <person name="Zhaparov N.S."/>
            <person name="Mardanov A.V."/>
            <person name="Nazina T.N."/>
        </authorList>
    </citation>
    <scope>NUCLEOTIDE SEQUENCE [LARGE SCALE GENOMIC DNA]</scope>
    <source>
        <strain evidence="2 3">9FUS</strain>
    </source>
</reference>
<feature type="signal peptide" evidence="1">
    <location>
        <begin position="1"/>
        <end position="21"/>
    </location>
</feature>
<gene>
    <name evidence="2" type="ORF">AB6M95_00715</name>
</gene>
<protein>
    <submittedName>
        <fullName evidence="2">Uncharacterized protein</fullName>
    </submittedName>
</protein>
<name>A0ABV4JX17_9BACT</name>
<dbReference type="RefSeq" id="WP_371384810.1">
    <property type="nucleotide sequence ID" value="NZ_JBGLYH010000001.1"/>
</dbReference>
<dbReference type="EMBL" id="JBGLYH010000001">
    <property type="protein sequence ID" value="MEZ7195256.1"/>
    <property type="molecule type" value="Genomic_DNA"/>
</dbReference>
<comment type="caution">
    <text evidence="2">The sequence shown here is derived from an EMBL/GenBank/DDBJ whole genome shotgun (WGS) entry which is preliminary data.</text>
</comment>
<organism evidence="2 3">
    <name type="scientific">Pseudodesulfovibrio karagichevae</name>
    <dbReference type="NCBI Taxonomy" id="3239305"/>
    <lineage>
        <taxon>Bacteria</taxon>
        <taxon>Pseudomonadati</taxon>
        <taxon>Thermodesulfobacteriota</taxon>
        <taxon>Desulfovibrionia</taxon>
        <taxon>Desulfovibrionales</taxon>
        <taxon>Desulfovibrionaceae</taxon>
    </lineage>
</organism>
<evidence type="ECO:0000313" key="3">
    <source>
        <dbReference type="Proteomes" id="UP001568698"/>
    </source>
</evidence>
<sequence>MFRKFVYICLWLCVLSGTASTATPPDAAAPAAPSARAVLNP</sequence>
<evidence type="ECO:0000256" key="1">
    <source>
        <dbReference type="SAM" id="SignalP"/>
    </source>
</evidence>
<dbReference type="Proteomes" id="UP001568698">
    <property type="component" value="Unassembled WGS sequence"/>
</dbReference>
<keyword evidence="3" id="KW-1185">Reference proteome</keyword>
<keyword evidence="1" id="KW-0732">Signal</keyword>
<proteinExistence type="predicted"/>